<dbReference type="Pfam" id="PF00210">
    <property type="entry name" value="Ferritin"/>
    <property type="match status" value="1"/>
</dbReference>
<dbReference type="GO" id="GO:0005829">
    <property type="term" value="C:cytosol"/>
    <property type="evidence" value="ECO:0007669"/>
    <property type="project" value="TreeGrafter"/>
</dbReference>
<gene>
    <name evidence="5" type="ORF">CBP51_05585</name>
</gene>
<dbReference type="InterPro" id="IPR008331">
    <property type="entry name" value="Ferritin_DPS_dom"/>
</dbReference>
<dbReference type="InterPro" id="IPR014490">
    <property type="entry name" value="Dps-like"/>
</dbReference>
<dbReference type="Gene3D" id="1.20.1260.10">
    <property type="match status" value="1"/>
</dbReference>
<keyword evidence="6" id="KW-1185">Reference proteome</keyword>
<feature type="binding site" evidence="3">
    <location>
        <position position="167"/>
    </location>
    <ligand>
        <name>Fe cation</name>
        <dbReference type="ChEBI" id="CHEBI:24875"/>
    </ligand>
</feature>
<dbReference type="InterPro" id="IPR009040">
    <property type="entry name" value="Ferritin-like_diiron"/>
</dbReference>
<dbReference type="PANTHER" id="PTHR30295">
    <property type="entry name" value="BACTERIOFERRITIN"/>
    <property type="match status" value="1"/>
</dbReference>
<proteinExistence type="predicted"/>
<evidence type="ECO:0000256" key="1">
    <source>
        <dbReference type="ARBA" id="ARBA00022434"/>
    </source>
</evidence>
<dbReference type="InterPro" id="IPR009078">
    <property type="entry name" value="Ferritin-like_SF"/>
</dbReference>
<sequence length="189" mass="21451">MMKTIHSNNESEHLRDQAIINLEQGALTPGYSANVAEVIYYLNESLATELVCVLRYRTNYFMARGIHAKGIAQEFLIHASEELLHVDMLASRIVQLGGEPDFSPDGLNNRSHVEYTAVISLVDMIRENLIAERIAIDSYRDFIHYLKENDPTTSRMLKEILAMEEAHADELADWLEDFPTATVSELVIN</sequence>
<evidence type="ECO:0000313" key="6">
    <source>
        <dbReference type="Proteomes" id="UP000216101"/>
    </source>
</evidence>
<dbReference type="InterPro" id="IPR012347">
    <property type="entry name" value="Ferritin-like"/>
</dbReference>
<feature type="binding site" evidence="3">
    <location>
        <position position="132"/>
    </location>
    <ligand>
        <name>Fe cation</name>
        <dbReference type="ChEBI" id="CHEBI:24875"/>
    </ligand>
</feature>
<feature type="binding site" evidence="3">
    <location>
        <position position="164"/>
    </location>
    <ligand>
        <name>Fe cation</name>
        <dbReference type="ChEBI" id="CHEBI:24875"/>
    </ligand>
</feature>
<dbReference type="CDD" id="cd00657">
    <property type="entry name" value="Ferritin_like"/>
    <property type="match status" value="1"/>
</dbReference>
<dbReference type="GO" id="GO:0020037">
    <property type="term" value="F:heme binding"/>
    <property type="evidence" value="ECO:0007669"/>
    <property type="project" value="TreeGrafter"/>
</dbReference>
<dbReference type="SUPFAM" id="SSF47240">
    <property type="entry name" value="Ferritin-like"/>
    <property type="match status" value="1"/>
</dbReference>
<dbReference type="GO" id="GO:0004322">
    <property type="term" value="F:ferroxidase activity"/>
    <property type="evidence" value="ECO:0007669"/>
    <property type="project" value="TreeGrafter"/>
</dbReference>
<keyword evidence="3" id="KW-0479">Metal-binding</keyword>
<evidence type="ECO:0000313" key="5">
    <source>
        <dbReference type="EMBL" id="OZY87947.1"/>
    </source>
</evidence>
<evidence type="ECO:0000256" key="2">
    <source>
        <dbReference type="ARBA" id="ARBA00023004"/>
    </source>
</evidence>
<dbReference type="AlphaFoldDB" id="A0A266QDJ9"/>
<evidence type="ECO:0000259" key="4">
    <source>
        <dbReference type="PROSITE" id="PS50905"/>
    </source>
</evidence>
<dbReference type="EMBL" id="NHNI01000001">
    <property type="protein sequence ID" value="OZY87947.1"/>
    <property type="molecule type" value="Genomic_DNA"/>
</dbReference>
<reference evidence="6" key="1">
    <citation type="submission" date="2017-05" db="EMBL/GenBank/DDBJ databases">
        <authorList>
            <person name="Barney B.M."/>
        </authorList>
    </citation>
    <scope>NUCLEOTIDE SEQUENCE [LARGE SCALE GENOMIC DNA]</scope>
    <source>
        <strain evidence="6">PSBB022</strain>
    </source>
</reference>
<accession>A0A266QDJ9</accession>
<feature type="binding site" evidence="3">
    <location>
        <position position="85"/>
    </location>
    <ligand>
        <name>Fe cation</name>
        <dbReference type="ChEBI" id="CHEBI:24875"/>
    </ligand>
</feature>
<dbReference type="PANTHER" id="PTHR30295:SF1">
    <property type="entry name" value="DNA PROTECTION DURING STARVATION PROTEIN"/>
    <property type="match status" value="1"/>
</dbReference>
<dbReference type="PROSITE" id="PS50905">
    <property type="entry name" value="FERRITIN_LIKE"/>
    <property type="match status" value="1"/>
</dbReference>
<dbReference type="GO" id="GO:0006879">
    <property type="term" value="P:intracellular iron ion homeostasis"/>
    <property type="evidence" value="ECO:0007669"/>
    <property type="project" value="UniProtKB-KW"/>
</dbReference>
<dbReference type="GO" id="GO:0008199">
    <property type="term" value="F:ferric iron binding"/>
    <property type="evidence" value="ECO:0007669"/>
    <property type="project" value="InterPro"/>
</dbReference>
<comment type="caution">
    <text evidence="5">The sequence shown here is derived from an EMBL/GenBank/DDBJ whole genome shotgun (WGS) entry which is preliminary data.</text>
</comment>
<keyword evidence="1" id="KW-0409">Iron storage</keyword>
<dbReference type="PIRSF" id="PIRSF018063">
    <property type="entry name" value="Ferrtn_UCP018063"/>
    <property type="match status" value="1"/>
</dbReference>
<dbReference type="Proteomes" id="UP000216101">
    <property type="component" value="Unassembled WGS sequence"/>
</dbReference>
<protein>
    <submittedName>
        <fullName evidence="5">Bacterioferritin</fullName>
    </submittedName>
</protein>
<keyword evidence="2 3" id="KW-0408">Iron</keyword>
<feature type="binding site" evidence="3">
    <location>
        <position position="49"/>
    </location>
    <ligand>
        <name>Fe cation</name>
        <dbReference type="ChEBI" id="CHEBI:24875"/>
    </ligand>
</feature>
<evidence type="ECO:0000256" key="3">
    <source>
        <dbReference type="PIRSR" id="PIRSR018063-50"/>
    </source>
</evidence>
<organism evidence="5 6">
    <name type="scientific">Cellvibrio mixtus</name>
    <dbReference type="NCBI Taxonomy" id="39650"/>
    <lineage>
        <taxon>Bacteria</taxon>
        <taxon>Pseudomonadati</taxon>
        <taxon>Pseudomonadota</taxon>
        <taxon>Gammaproteobacteria</taxon>
        <taxon>Cellvibrionales</taxon>
        <taxon>Cellvibrionaceae</taxon>
        <taxon>Cellvibrio</taxon>
    </lineage>
</organism>
<feature type="domain" description="Ferritin-like diiron" evidence="4">
    <location>
        <begin position="32"/>
        <end position="182"/>
    </location>
</feature>
<name>A0A266QDJ9_9GAMM</name>